<keyword evidence="3" id="KW-0119">Carbohydrate metabolism</keyword>
<accession>A0A7G8TA39</accession>
<dbReference type="OrthoDB" id="9796533at2"/>
<dbReference type="Gene3D" id="3.30.420.40">
    <property type="match status" value="2"/>
</dbReference>
<dbReference type="InterPro" id="IPR000600">
    <property type="entry name" value="ROK"/>
</dbReference>
<proteinExistence type="inferred from homology"/>
<evidence type="ECO:0000256" key="1">
    <source>
        <dbReference type="ARBA" id="ARBA00002486"/>
    </source>
</evidence>
<evidence type="ECO:0000256" key="3">
    <source>
        <dbReference type="ARBA" id="ARBA00022629"/>
    </source>
</evidence>
<dbReference type="GO" id="GO:0042732">
    <property type="term" value="P:D-xylose metabolic process"/>
    <property type="evidence" value="ECO:0007669"/>
    <property type="project" value="UniProtKB-KW"/>
</dbReference>
<dbReference type="EMBL" id="VWXL01000002">
    <property type="protein sequence ID" value="MVB09382.1"/>
    <property type="molecule type" value="Genomic_DNA"/>
</dbReference>
<gene>
    <name evidence="4" type="primary">nagK</name>
    <name evidence="4" type="ORF">CAFE_00300</name>
    <name evidence="5" type="ORF">HCR03_17830</name>
</gene>
<dbReference type="Gene3D" id="1.10.10.10">
    <property type="entry name" value="Winged helix-like DNA-binding domain superfamily/Winged helix DNA-binding domain"/>
    <property type="match status" value="1"/>
</dbReference>
<dbReference type="AlphaFoldDB" id="A0A6N8HUK5"/>
<accession>A0A6N8HUK5</accession>
<dbReference type="Proteomes" id="UP000515909">
    <property type="component" value="Chromosome"/>
</dbReference>
<keyword evidence="4" id="KW-0808">Transferase</keyword>
<reference evidence="4 6" key="1">
    <citation type="submission" date="2019-09" db="EMBL/GenBank/DDBJ databases">
        <title>Genome sequence of Clostridium sp. EA1.</title>
        <authorList>
            <person name="Poehlein A."/>
            <person name="Bengelsdorf F.R."/>
            <person name="Daniel R."/>
        </authorList>
    </citation>
    <scope>NUCLEOTIDE SEQUENCE [LARGE SCALE GENOMIC DNA]</scope>
    <source>
        <strain evidence="4 6">EA1</strain>
    </source>
</reference>
<dbReference type="PANTHER" id="PTHR18964">
    <property type="entry name" value="ROK (REPRESSOR, ORF, KINASE) FAMILY"/>
    <property type="match status" value="1"/>
</dbReference>
<name>A0A6N8HUK5_9FIRM</name>
<dbReference type="EMBL" id="CP060286">
    <property type="protein sequence ID" value="QNK40480.1"/>
    <property type="molecule type" value="Genomic_DNA"/>
</dbReference>
<dbReference type="InterPro" id="IPR036388">
    <property type="entry name" value="WH-like_DNA-bd_sf"/>
</dbReference>
<organism evidence="4 6">
    <name type="scientific">Caproicibacter fermentans</name>
    <dbReference type="NCBI Taxonomy" id="2576756"/>
    <lineage>
        <taxon>Bacteria</taxon>
        <taxon>Bacillati</taxon>
        <taxon>Bacillota</taxon>
        <taxon>Clostridia</taxon>
        <taxon>Eubacteriales</taxon>
        <taxon>Acutalibacteraceae</taxon>
        <taxon>Caproicibacter</taxon>
    </lineage>
</organism>
<dbReference type="SUPFAM" id="SSF46785">
    <property type="entry name" value="Winged helix' DNA-binding domain"/>
    <property type="match status" value="1"/>
</dbReference>
<dbReference type="Pfam" id="PF13412">
    <property type="entry name" value="HTH_24"/>
    <property type="match status" value="1"/>
</dbReference>
<comment type="similarity">
    <text evidence="2">Belongs to the ROK (NagC/XylR) family.</text>
</comment>
<evidence type="ECO:0000313" key="6">
    <source>
        <dbReference type="Proteomes" id="UP000469440"/>
    </source>
</evidence>
<keyword evidence="3" id="KW-0859">Xylose metabolism</keyword>
<dbReference type="EC" id="2.7.1.59" evidence="4"/>
<dbReference type="InterPro" id="IPR043129">
    <property type="entry name" value="ATPase_NBD"/>
</dbReference>
<evidence type="ECO:0000313" key="5">
    <source>
        <dbReference type="EMBL" id="QNK40480.1"/>
    </source>
</evidence>
<dbReference type="PANTHER" id="PTHR18964:SF149">
    <property type="entry name" value="BIFUNCTIONAL UDP-N-ACETYLGLUCOSAMINE 2-EPIMERASE_N-ACETYLMANNOSAMINE KINASE"/>
    <property type="match status" value="1"/>
</dbReference>
<dbReference type="Proteomes" id="UP000469440">
    <property type="component" value="Unassembled WGS sequence"/>
</dbReference>
<dbReference type="GO" id="GO:0045127">
    <property type="term" value="F:N-acetylglucosamine kinase activity"/>
    <property type="evidence" value="ECO:0007669"/>
    <property type="project" value="UniProtKB-EC"/>
</dbReference>
<dbReference type="KEGG" id="cfem:HCR03_17830"/>
<sequence>MNNLQVRDVNKNRIMNFLYSNNGATKQNIADSLSLSMPTVSLILKDLEKRGLVTKSGTLKSSGGRKPFVNSLDYGARLSCGIEVTQNHLRFVVIDLGESILFYKKIREPFRNDEKYFRAMAEELDLFLRENHVDLNKLLGVGIAVPGLVNSKADLLEYSPTLHVKDLPIDSLKKQIPFPVMVNNEANLAGLAEIWQMDEVESAVFLSVNKGVGGAIIIDNKLYNGINGYSGEFGHMTIVQNGLPCNCGKNGCLEAYCSTKVLTEPNFEDVDDFFAALETGNQYCKQKWDIYLDYLATGINNIRTIFDAEIIIGGEIDRYLEKYSGILMEKLQALHSFCGEPDYLHFSKFKDKASAVGAALQQIDSFLND</sequence>
<reference evidence="5 7" key="2">
    <citation type="submission" date="2020-08" db="EMBL/GenBank/DDBJ databases">
        <title>The isolate Caproiciproducens sp. 7D4C2 produces n-caproate at mildly acidic conditions from hexoses: genome and rBOX comparison with related strains and chain-elongating bacteria.</title>
        <authorList>
            <person name="Esquivel-Elizondo S."/>
            <person name="Bagci C."/>
            <person name="Temovska M."/>
            <person name="Jeon B.S."/>
            <person name="Bessarab I."/>
            <person name="Williams R.B.H."/>
            <person name="Huson D.H."/>
            <person name="Angenent L.T."/>
        </authorList>
    </citation>
    <scope>NUCLEOTIDE SEQUENCE [LARGE SCALE GENOMIC DNA]</scope>
    <source>
        <strain evidence="5 7">7D4C2</strain>
    </source>
</reference>
<dbReference type="InterPro" id="IPR036390">
    <property type="entry name" value="WH_DNA-bd_sf"/>
</dbReference>
<protein>
    <submittedName>
        <fullName evidence="4">N-acetyl-D-glucosamine kinase</fullName>
        <ecNumber evidence="4">2.7.1.59</ecNumber>
    </submittedName>
    <submittedName>
        <fullName evidence="5">ROK family transcriptional regulator</fullName>
    </submittedName>
</protein>
<comment type="function">
    <text evidence="1">Transcriptional repressor of xylose-utilizing enzymes.</text>
</comment>
<dbReference type="SUPFAM" id="SSF53067">
    <property type="entry name" value="Actin-like ATPase domain"/>
    <property type="match status" value="1"/>
</dbReference>
<evidence type="ECO:0000256" key="2">
    <source>
        <dbReference type="ARBA" id="ARBA00006479"/>
    </source>
</evidence>
<evidence type="ECO:0000313" key="7">
    <source>
        <dbReference type="Proteomes" id="UP000515909"/>
    </source>
</evidence>
<dbReference type="RefSeq" id="WP_066643743.1">
    <property type="nucleotide sequence ID" value="NZ_CP060286.1"/>
</dbReference>
<dbReference type="InterPro" id="IPR049874">
    <property type="entry name" value="ROK_cs"/>
</dbReference>
<dbReference type="Pfam" id="PF00480">
    <property type="entry name" value="ROK"/>
    <property type="match status" value="1"/>
</dbReference>
<keyword evidence="4" id="KW-0418">Kinase</keyword>
<keyword evidence="6" id="KW-1185">Reference proteome</keyword>
<evidence type="ECO:0000313" key="4">
    <source>
        <dbReference type="EMBL" id="MVB09382.1"/>
    </source>
</evidence>
<dbReference type="PROSITE" id="PS01125">
    <property type="entry name" value="ROK"/>
    <property type="match status" value="1"/>
</dbReference>